<keyword evidence="14" id="KW-0133">Cell shape</keyword>
<dbReference type="EMBL" id="CP106753">
    <property type="protein sequence ID" value="UXY15976.1"/>
    <property type="molecule type" value="Genomic_DNA"/>
</dbReference>
<keyword evidence="5 14" id="KW-1003">Cell membrane</keyword>
<sequence length="275" mass="30092">MDILLLLKSLIMGLVEGVTEFLPISSTGHLILTAQLLDFLSKEKRDVYEIFIQLGAMLAVVWEYRAKLGRTLGVGVRRPGSERNLLLAVLIAFIPAATLGKLFNEQIKAVLFHPVPVAIAFIVGGFIILWAEKREHTVTVREVDDLSLLDALKVGLCQCFALIPGTSRSGATIIGGLFFGLSRKAATEFSFFLGIPTLGAASLYSLYKHRHVLDAGDTGVFAVGFIASFVFAFIAIRALIRYVSSHTFIPFAWYRIGFGVLVLATAWTGLIDWSV</sequence>
<evidence type="ECO:0000313" key="15">
    <source>
        <dbReference type="EMBL" id="UXY15976.1"/>
    </source>
</evidence>
<keyword evidence="8 14" id="KW-1133">Transmembrane helix</keyword>
<evidence type="ECO:0000256" key="13">
    <source>
        <dbReference type="ARBA" id="ARBA00047594"/>
    </source>
</evidence>
<keyword evidence="10 14" id="KW-0046">Antibiotic resistance</keyword>
<dbReference type="HAMAP" id="MF_01006">
    <property type="entry name" value="Undec_diphosphatase"/>
    <property type="match status" value="1"/>
</dbReference>
<feature type="transmembrane region" description="Helical" evidence="14">
    <location>
        <begin position="109"/>
        <end position="131"/>
    </location>
</feature>
<proteinExistence type="inferred from homology"/>
<feature type="transmembrane region" description="Helical" evidence="14">
    <location>
        <begin position="189"/>
        <end position="207"/>
    </location>
</feature>
<evidence type="ECO:0000313" key="16">
    <source>
        <dbReference type="Proteomes" id="UP001061302"/>
    </source>
</evidence>
<keyword evidence="16" id="KW-1185">Reference proteome</keyword>
<evidence type="ECO:0000256" key="2">
    <source>
        <dbReference type="ARBA" id="ARBA00010621"/>
    </source>
</evidence>
<dbReference type="Pfam" id="PF02673">
    <property type="entry name" value="BacA"/>
    <property type="match status" value="1"/>
</dbReference>
<dbReference type="EC" id="3.6.1.27" evidence="3 14"/>
<evidence type="ECO:0000256" key="10">
    <source>
        <dbReference type="ARBA" id="ARBA00023251"/>
    </source>
</evidence>
<protein>
    <recommendedName>
        <fullName evidence="4 14">Undecaprenyl-diphosphatase</fullName>
        <ecNumber evidence="3 14">3.6.1.27</ecNumber>
    </recommendedName>
    <alternativeName>
        <fullName evidence="12 14">Bacitracin resistance protein</fullName>
    </alternativeName>
    <alternativeName>
        <fullName evidence="11 14">Undecaprenyl pyrophosphate phosphatase</fullName>
    </alternativeName>
</protein>
<dbReference type="PANTHER" id="PTHR30622:SF3">
    <property type="entry name" value="UNDECAPRENYL-DIPHOSPHATASE"/>
    <property type="match status" value="1"/>
</dbReference>
<name>A0ABY6DNP7_9NEIS</name>
<evidence type="ECO:0000256" key="7">
    <source>
        <dbReference type="ARBA" id="ARBA00022801"/>
    </source>
</evidence>
<comment type="miscellaneous">
    <text evidence="14">Bacitracin is thought to be involved in the inhibition of peptidoglycan synthesis by sequestering undecaprenyl diphosphate, thereby reducing the pool of lipid carrier available.</text>
</comment>
<keyword evidence="7 14" id="KW-0378">Hydrolase</keyword>
<evidence type="ECO:0000256" key="11">
    <source>
        <dbReference type="ARBA" id="ARBA00032707"/>
    </source>
</evidence>
<dbReference type="NCBIfam" id="TIGR00753">
    <property type="entry name" value="undec_PP_bacA"/>
    <property type="match status" value="1"/>
</dbReference>
<comment type="catalytic activity">
    <reaction evidence="13 14">
        <text>di-trans,octa-cis-undecaprenyl diphosphate + H2O = di-trans,octa-cis-undecaprenyl phosphate + phosphate + H(+)</text>
        <dbReference type="Rhea" id="RHEA:28094"/>
        <dbReference type="ChEBI" id="CHEBI:15377"/>
        <dbReference type="ChEBI" id="CHEBI:15378"/>
        <dbReference type="ChEBI" id="CHEBI:43474"/>
        <dbReference type="ChEBI" id="CHEBI:58405"/>
        <dbReference type="ChEBI" id="CHEBI:60392"/>
        <dbReference type="EC" id="3.6.1.27"/>
    </reaction>
</comment>
<evidence type="ECO:0000256" key="14">
    <source>
        <dbReference type="HAMAP-Rule" id="MF_01006"/>
    </source>
</evidence>
<evidence type="ECO:0000256" key="5">
    <source>
        <dbReference type="ARBA" id="ARBA00022475"/>
    </source>
</evidence>
<comment type="function">
    <text evidence="14">Catalyzes the dephosphorylation of undecaprenyl diphosphate (UPP). Confers resistance to bacitracin.</text>
</comment>
<comment type="similarity">
    <text evidence="2 14">Belongs to the UppP family.</text>
</comment>
<keyword evidence="9 14" id="KW-0472">Membrane</keyword>
<keyword evidence="14" id="KW-0573">Peptidoglycan synthesis</keyword>
<gene>
    <name evidence="14" type="primary">uppP</name>
    <name evidence="15" type="ORF">N8I74_02860</name>
</gene>
<feature type="transmembrane region" description="Helical" evidence="14">
    <location>
        <begin position="219"/>
        <end position="240"/>
    </location>
</feature>
<accession>A0ABY6DNP7</accession>
<dbReference type="NCBIfam" id="NF001390">
    <property type="entry name" value="PRK00281.1-4"/>
    <property type="match status" value="1"/>
</dbReference>
<dbReference type="PANTHER" id="PTHR30622">
    <property type="entry name" value="UNDECAPRENYL-DIPHOSPHATASE"/>
    <property type="match status" value="1"/>
</dbReference>
<evidence type="ECO:0000256" key="12">
    <source>
        <dbReference type="ARBA" id="ARBA00032932"/>
    </source>
</evidence>
<dbReference type="Proteomes" id="UP001061302">
    <property type="component" value="Chromosome"/>
</dbReference>
<evidence type="ECO:0000256" key="6">
    <source>
        <dbReference type="ARBA" id="ARBA00022692"/>
    </source>
</evidence>
<feature type="transmembrane region" description="Helical" evidence="14">
    <location>
        <begin position="85"/>
        <end position="103"/>
    </location>
</feature>
<evidence type="ECO:0000256" key="4">
    <source>
        <dbReference type="ARBA" id="ARBA00021581"/>
    </source>
</evidence>
<dbReference type="NCBIfam" id="NF001389">
    <property type="entry name" value="PRK00281.1-2"/>
    <property type="match status" value="1"/>
</dbReference>
<evidence type="ECO:0000256" key="8">
    <source>
        <dbReference type="ARBA" id="ARBA00022989"/>
    </source>
</evidence>
<dbReference type="GO" id="GO:0050380">
    <property type="term" value="F:undecaprenyl-diphosphatase activity"/>
    <property type="evidence" value="ECO:0007669"/>
    <property type="project" value="UniProtKB-EC"/>
</dbReference>
<reference evidence="15" key="1">
    <citation type="submission" date="2022-10" db="EMBL/GenBank/DDBJ databases">
        <title>Chitiniphilus purpureus sp. nov., a novel chitin-degrading bacterium isolated from crawfish pond sediment.</title>
        <authorList>
            <person name="Li K."/>
        </authorList>
    </citation>
    <scope>NUCLEOTIDE SEQUENCE</scope>
    <source>
        <strain evidence="15">CD1</strain>
    </source>
</reference>
<evidence type="ECO:0000256" key="3">
    <source>
        <dbReference type="ARBA" id="ARBA00012374"/>
    </source>
</evidence>
<evidence type="ECO:0000256" key="9">
    <source>
        <dbReference type="ARBA" id="ARBA00023136"/>
    </source>
</evidence>
<keyword evidence="6 14" id="KW-0812">Transmembrane</keyword>
<dbReference type="RefSeq" id="WP_263125413.1">
    <property type="nucleotide sequence ID" value="NZ_CP106753.1"/>
</dbReference>
<evidence type="ECO:0000256" key="1">
    <source>
        <dbReference type="ARBA" id="ARBA00004651"/>
    </source>
</evidence>
<comment type="subcellular location">
    <subcellularLocation>
        <location evidence="1 14">Cell membrane</location>
        <topology evidence="1 14">Multi-pass membrane protein</topology>
    </subcellularLocation>
</comment>
<feature type="transmembrane region" description="Helical" evidence="14">
    <location>
        <begin position="252"/>
        <end position="271"/>
    </location>
</feature>
<keyword evidence="14" id="KW-0961">Cell wall biogenesis/degradation</keyword>
<organism evidence="15 16">
    <name type="scientific">Chitiniphilus purpureus</name>
    <dbReference type="NCBI Taxonomy" id="2981137"/>
    <lineage>
        <taxon>Bacteria</taxon>
        <taxon>Pseudomonadati</taxon>
        <taxon>Pseudomonadota</taxon>
        <taxon>Betaproteobacteria</taxon>
        <taxon>Neisseriales</taxon>
        <taxon>Chitinibacteraceae</taxon>
        <taxon>Chitiniphilus</taxon>
    </lineage>
</organism>
<dbReference type="InterPro" id="IPR003824">
    <property type="entry name" value="UppP"/>
</dbReference>